<sequence length="465" mass="49658">MPSARPSLSSRVAGFFALDDDWQRPSPPIGAGDLALAACFALFGILSLEFVRSVTDLEVGGQPVWVQWLAVLSSAALLIWRRTHPLLIGLLAALHMFVVGVTMPGVMGQFSLQVLYFSAIYSAVAWAASRRTAILVAGGVSVFMLLWIAWQLALGSGIQEIVDGTRDIESQGAFDPIFAGVALTFVINIVYFGGAIVIGQVAWRGARQRARLEEQAETIAAQADSLQRRAVVDERLRIARELHDVVGHHVSVIGVQAAAARRVLDRRPDEAASALAHIETSSRDAVTQMRSLLGTLREIEDEAEAGARPAGAMGTQGRSPDRRPEPTLSDLADLVAERDTGSLRTAYHLIESREGAHAEIAAPIGLSLYRIVQEALANISRHSTASAADVFTRVVTEGAGSPYAEVEVLDNGRPRAGTSGSGLGQLGMRERAASHHGIVDIGPRPTGGYRVRVRIPLGEIDIAGV</sequence>
<keyword evidence="10" id="KW-0812">Transmembrane</keyword>
<dbReference type="InterPro" id="IPR036890">
    <property type="entry name" value="HATPase_C_sf"/>
</dbReference>
<dbReference type="eggNOG" id="COG4585">
    <property type="taxonomic scope" value="Bacteria"/>
</dbReference>
<feature type="region of interest" description="Disordered" evidence="9">
    <location>
        <begin position="303"/>
        <end position="327"/>
    </location>
</feature>
<evidence type="ECO:0000256" key="8">
    <source>
        <dbReference type="ARBA" id="ARBA00023012"/>
    </source>
</evidence>
<keyword evidence="6 13" id="KW-0418">Kinase</keyword>
<keyword evidence="3" id="KW-0597">Phosphoprotein</keyword>
<comment type="caution">
    <text evidence="13">The sequence shown here is derived from an EMBL/GenBank/DDBJ whole genome shotgun (WGS) entry which is preliminary data.</text>
</comment>
<evidence type="ECO:0000256" key="4">
    <source>
        <dbReference type="ARBA" id="ARBA00022679"/>
    </source>
</evidence>
<dbReference type="Pfam" id="PF07730">
    <property type="entry name" value="HisKA_3"/>
    <property type="match status" value="1"/>
</dbReference>
<evidence type="ECO:0000313" key="13">
    <source>
        <dbReference type="EMBL" id="KGN37148.1"/>
    </source>
</evidence>
<evidence type="ECO:0000256" key="3">
    <source>
        <dbReference type="ARBA" id="ARBA00022553"/>
    </source>
</evidence>
<comment type="catalytic activity">
    <reaction evidence="1">
        <text>ATP + protein L-histidine = ADP + protein N-phospho-L-histidine.</text>
        <dbReference type="EC" id="2.7.13.3"/>
    </reaction>
</comment>
<name>A0A0A0JJ86_9MICO</name>
<feature type="transmembrane region" description="Helical" evidence="10">
    <location>
        <begin position="64"/>
        <end position="80"/>
    </location>
</feature>
<evidence type="ECO:0000256" key="7">
    <source>
        <dbReference type="ARBA" id="ARBA00022840"/>
    </source>
</evidence>
<dbReference type="GO" id="GO:0046983">
    <property type="term" value="F:protein dimerization activity"/>
    <property type="evidence" value="ECO:0007669"/>
    <property type="project" value="InterPro"/>
</dbReference>
<dbReference type="CDD" id="cd16917">
    <property type="entry name" value="HATPase_UhpB-NarQ-NarX-like"/>
    <property type="match status" value="1"/>
</dbReference>
<dbReference type="GO" id="GO:0000155">
    <property type="term" value="F:phosphorelay sensor kinase activity"/>
    <property type="evidence" value="ECO:0007669"/>
    <property type="project" value="InterPro"/>
</dbReference>
<evidence type="ECO:0000256" key="2">
    <source>
        <dbReference type="ARBA" id="ARBA00012438"/>
    </source>
</evidence>
<dbReference type="SUPFAM" id="SSF55874">
    <property type="entry name" value="ATPase domain of HSP90 chaperone/DNA topoisomerase II/histidine kinase"/>
    <property type="match status" value="1"/>
</dbReference>
<dbReference type="InterPro" id="IPR003594">
    <property type="entry name" value="HATPase_dom"/>
</dbReference>
<dbReference type="EMBL" id="AVPK01000006">
    <property type="protein sequence ID" value="KGN37148.1"/>
    <property type="molecule type" value="Genomic_DNA"/>
</dbReference>
<keyword evidence="8" id="KW-0902">Two-component regulatory system</keyword>
<proteinExistence type="predicted"/>
<evidence type="ECO:0000256" key="1">
    <source>
        <dbReference type="ARBA" id="ARBA00000085"/>
    </source>
</evidence>
<dbReference type="InterPro" id="IPR011712">
    <property type="entry name" value="Sig_transdc_His_kin_sub3_dim/P"/>
</dbReference>
<dbReference type="AlphaFoldDB" id="A0A0A0JJ86"/>
<reference evidence="13 14" key="1">
    <citation type="submission" date="2013-08" db="EMBL/GenBank/DDBJ databases">
        <title>The genome sequence of Knoellia subterranea.</title>
        <authorList>
            <person name="Zhu W."/>
            <person name="Wang G."/>
        </authorList>
    </citation>
    <scope>NUCLEOTIDE SEQUENCE [LARGE SCALE GENOMIC DNA]</scope>
    <source>
        <strain evidence="13 14">KCTC 19937</strain>
    </source>
</reference>
<dbReference type="STRING" id="1385521.N803_14930"/>
<feature type="transmembrane region" description="Helical" evidence="10">
    <location>
        <begin position="34"/>
        <end position="52"/>
    </location>
</feature>
<feature type="domain" description="Histidine kinase/HSP90-like ATPase" evidence="11">
    <location>
        <begin position="367"/>
        <end position="458"/>
    </location>
</feature>
<dbReference type="InterPro" id="IPR050482">
    <property type="entry name" value="Sensor_HK_TwoCompSys"/>
</dbReference>
<evidence type="ECO:0000256" key="5">
    <source>
        <dbReference type="ARBA" id="ARBA00022741"/>
    </source>
</evidence>
<dbReference type="Gene3D" id="1.20.5.1930">
    <property type="match status" value="1"/>
</dbReference>
<dbReference type="Pfam" id="PF02518">
    <property type="entry name" value="HATPase_c"/>
    <property type="match status" value="1"/>
</dbReference>
<gene>
    <name evidence="13" type="ORF">N803_14930</name>
</gene>
<protein>
    <recommendedName>
        <fullName evidence="2">histidine kinase</fullName>
        <ecNumber evidence="2">2.7.13.3</ecNumber>
    </recommendedName>
</protein>
<evidence type="ECO:0000313" key="14">
    <source>
        <dbReference type="Proteomes" id="UP000030011"/>
    </source>
</evidence>
<dbReference type="PANTHER" id="PTHR24421:SF10">
    <property type="entry name" value="NITRATE_NITRITE SENSOR PROTEIN NARQ"/>
    <property type="match status" value="1"/>
</dbReference>
<keyword evidence="7" id="KW-0067">ATP-binding</keyword>
<keyword evidence="4" id="KW-0808">Transferase</keyword>
<dbReference type="Proteomes" id="UP000030011">
    <property type="component" value="Unassembled WGS sequence"/>
</dbReference>
<feature type="domain" description="Signal transduction histidine kinase subgroup 3 dimerisation and phosphoacceptor" evidence="12">
    <location>
        <begin position="234"/>
        <end position="298"/>
    </location>
</feature>
<accession>A0A0A0JJ86</accession>
<evidence type="ECO:0000259" key="12">
    <source>
        <dbReference type="Pfam" id="PF07730"/>
    </source>
</evidence>
<evidence type="ECO:0000259" key="11">
    <source>
        <dbReference type="Pfam" id="PF02518"/>
    </source>
</evidence>
<feature type="transmembrane region" description="Helical" evidence="10">
    <location>
        <begin position="177"/>
        <end position="203"/>
    </location>
</feature>
<evidence type="ECO:0000256" key="10">
    <source>
        <dbReference type="SAM" id="Phobius"/>
    </source>
</evidence>
<dbReference type="GO" id="GO:0005524">
    <property type="term" value="F:ATP binding"/>
    <property type="evidence" value="ECO:0007669"/>
    <property type="project" value="UniProtKB-KW"/>
</dbReference>
<evidence type="ECO:0000256" key="9">
    <source>
        <dbReference type="SAM" id="MobiDB-lite"/>
    </source>
</evidence>
<dbReference type="EC" id="2.7.13.3" evidence="2"/>
<dbReference type="PANTHER" id="PTHR24421">
    <property type="entry name" value="NITRATE/NITRITE SENSOR PROTEIN NARX-RELATED"/>
    <property type="match status" value="1"/>
</dbReference>
<dbReference type="RefSeq" id="WP_035905326.1">
    <property type="nucleotide sequence ID" value="NZ_AVPK01000006.1"/>
</dbReference>
<organism evidence="13 14">
    <name type="scientific">Knoellia subterranea KCTC 19937</name>
    <dbReference type="NCBI Taxonomy" id="1385521"/>
    <lineage>
        <taxon>Bacteria</taxon>
        <taxon>Bacillati</taxon>
        <taxon>Actinomycetota</taxon>
        <taxon>Actinomycetes</taxon>
        <taxon>Micrococcales</taxon>
        <taxon>Intrasporangiaceae</taxon>
        <taxon>Knoellia</taxon>
    </lineage>
</organism>
<keyword evidence="10" id="KW-1133">Transmembrane helix</keyword>
<feature type="transmembrane region" description="Helical" evidence="10">
    <location>
        <begin position="135"/>
        <end position="157"/>
    </location>
</feature>
<keyword evidence="14" id="KW-1185">Reference proteome</keyword>
<dbReference type="OrthoDB" id="227596at2"/>
<keyword evidence="10" id="KW-0472">Membrane</keyword>
<evidence type="ECO:0000256" key="6">
    <source>
        <dbReference type="ARBA" id="ARBA00022777"/>
    </source>
</evidence>
<dbReference type="Gene3D" id="3.30.565.10">
    <property type="entry name" value="Histidine kinase-like ATPase, C-terminal domain"/>
    <property type="match status" value="1"/>
</dbReference>
<dbReference type="GO" id="GO:0016020">
    <property type="term" value="C:membrane"/>
    <property type="evidence" value="ECO:0007669"/>
    <property type="project" value="InterPro"/>
</dbReference>
<keyword evidence="5" id="KW-0547">Nucleotide-binding</keyword>